<dbReference type="Pfam" id="PF13007">
    <property type="entry name" value="LZ_Tnp_IS66"/>
    <property type="match status" value="1"/>
</dbReference>
<dbReference type="InterPro" id="IPR024463">
    <property type="entry name" value="Transposase_TnpC_homeodom"/>
</dbReference>
<evidence type="ECO:0000259" key="4">
    <source>
        <dbReference type="Pfam" id="PF13007"/>
    </source>
</evidence>
<evidence type="ECO:0000259" key="5">
    <source>
        <dbReference type="Pfam" id="PF13817"/>
    </source>
</evidence>
<keyword evidence="1" id="KW-0175">Coiled coil</keyword>
<dbReference type="RefSeq" id="WP_077713417.1">
    <property type="nucleotide sequence ID" value="NZ_CP019698.1"/>
</dbReference>
<evidence type="ECO:0000256" key="1">
    <source>
        <dbReference type="SAM" id="Coils"/>
    </source>
</evidence>
<evidence type="ECO:0000259" key="2">
    <source>
        <dbReference type="Pfam" id="PF03050"/>
    </source>
</evidence>
<dbReference type="EMBL" id="CP019698">
    <property type="protein sequence ID" value="AQS58459.1"/>
    <property type="molecule type" value="Genomic_DNA"/>
</dbReference>
<evidence type="ECO:0000313" key="7">
    <source>
        <dbReference type="Proteomes" id="UP000189464"/>
    </source>
</evidence>
<dbReference type="InterPro" id="IPR004291">
    <property type="entry name" value="Transposase_IS66_central"/>
</dbReference>
<dbReference type="STRING" id="1833852.B0537_04790"/>
<feature type="domain" description="Transposase TnpC homeodomain" evidence="4">
    <location>
        <begin position="41"/>
        <end position="116"/>
    </location>
</feature>
<sequence>MNKINLAGLPPEIIAYITKLESQVQEQSTKIENQKVRIDNLMTMLANFQKTLYGQSSEKSRYVLGTDSNQLALFNEAEVEANRNALEPQKVTVSGHTRKAKRTKEELAAELPVVEILCELNEEEQICEECGGKLRKLGREIVREELEIIPAQVRVLRYIRQNYVCEDCEKDTGFATIVKAPTPKPVIKRSLASASTVAHVIYQKYVNGMPLNRQEKDWACQGVTLSRATLANWVIRAATDWLRPLWETMKAYLLKQAVISADETVIQVLKEEGKSPTSESRMWVYCSGNTGNPPVVLYEYQPTRSGEHARRFLEGFRGMLQTDGYAGYNKVAYVTRCGCWAHLRRKYEEAMPKKGAIEGSAAAIGFQYCNRLFDIEAELENLTADERKKQRQEQSRPVLEAYWAWVETVKPLGGSKLGEAITYSINQKEALCEFLNDGRIEISNNRAEQKIKPFVTGRKAWLFADTKKGAQSSAIAYSIVESAKANKINPYMYLVHIFQTMPGLDFKNDSTVLERLMPWSPELPDYCRL</sequence>
<feature type="domain" description="Transposase IS66 central" evidence="2">
    <location>
        <begin position="189"/>
        <end position="471"/>
    </location>
</feature>
<protein>
    <submittedName>
        <fullName evidence="6">Transposase</fullName>
    </submittedName>
</protein>
<proteinExistence type="predicted"/>
<feature type="domain" description="Transposase IS66 zinc-finger binding" evidence="3">
    <location>
        <begin position="124"/>
        <end position="169"/>
    </location>
</feature>
<dbReference type="NCBIfam" id="NF033517">
    <property type="entry name" value="transpos_IS66"/>
    <property type="match status" value="1"/>
</dbReference>
<dbReference type="AlphaFoldDB" id="A0A1S6IUK6"/>
<gene>
    <name evidence="6" type="ORF">B0537_04790</name>
</gene>
<evidence type="ECO:0000313" key="6">
    <source>
        <dbReference type="EMBL" id="AQS58459.1"/>
    </source>
</evidence>
<reference evidence="6 7" key="1">
    <citation type="journal article" date="2016" name="Int. J. Syst. Evol. Microbiol.">
        <title>Desulfotomaculum ferrireducens sp. nov., a moderately thermophilic sulfate-reducing and dissimilatory Fe(III)-reducing bacterium isolated from compost.</title>
        <authorList>
            <person name="Yang G."/>
            <person name="Guo J."/>
            <person name="Zhuang L."/>
            <person name="Yuan Y."/>
            <person name="Zhou S."/>
        </authorList>
    </citation>
    <scope>NUCLEOTIDE SEQUENCE [LARGE SCALE GENOMIC DNA]</scope>
    <source>
        <strain evidence="6 7">GSS09</strain>
    </source>
</reference>
<dbReference type="Pfam" id="PF13817">
    <property type="entry name" value="DDE_Tnp_IS66_C"/>
    <property type="match status" value="1"/>
</dbReference>
<dbReference type="KEGG" id="dfg:B0537_04790"/>
<dbReference type="OrthoDB" id="9760067at2"/>
<dbReference type="PANTHER" id="PTHR33678:SF1">
    <property type="entry name" value="BLL1576 PROTEIN"/>
    <property type="match status" value="1"/>
</dbReference>
<name>A0A1S6IUK6_9FIRM</name>
<dbReference type="InterPro" id="IPR039552">
    <property type="entry name" value="IS66_C"/>
</dbReference>
<evidence type="ECO:0000259" key="3">
    <source>
        <dbReference type="Pfam" id="PF13005"/>
    </source>
</evidence>
<dbReference type="Pfam" id="PF03050">
    <property type="entry name" value="DDE_Tnp_IS66"/>
    <property type="match status" value="1"/>
</dbReference>
<organism evidence="6 7">
    <name type="scientific">Desulforamulus ferrireducens</name>
    <dbReference type="NCBI Taxonomy" id="1833852"/>
    <lineage>
        <taxon>Bacteria</taxon>
        <taxon>Bacillati</taxon>
        <taxon>Bacillota</taxon>
        <taxon>Clostridia</taxon>
        <taxon>Eubacteriales</taxon>
        <taxon>Peptococcaceae</taxon>
        <taxon>Desulforamulus</taxon>
    </lineage>
</organism>
<feature type="coiled-coil region" evidence="1">
    <location>
        <begin position="17"/>
        <end position="51"/>
    </location>
</feature>
<dbReference type="Proteomes" id="UP000189464">
    <property type="component" value="Chromosome"/>
</dbReference>
<accession>A0A1S6IUK6</accession>
<dbReference type="Pfam" id="PF13005">
    <property type="entry name" value="zf-IS66"/>
    <property type="match status" value="1"/>
</dbReference>
<dbReference type="InterPro" id="IPR024474">
    <property type="entry name" value="Znf_dom_IS66"/>
</dbReference>
<dbReference type="PANTHER" id="PTHR33678">
    <property type="entry name" value="BLL1576 PROTEIN"/>
    <property type="match status" value="1"/>
</dbReference>
<feature type="domain" description="Transposase IS66 C-terminal" evidence="5">
    <location>
        <begin position="478"/>
        <end position="519"/>
    </location>
</feature>
<dbReference type="InterPro" id="IPR052344">
    <property type="entry name" value="Transposase-related"/>
</dbReference>
<keyword evidence="7" id="KW-1185">Reference proteome</keyword>